<comment type="caution">
    <text evidence="1">The sequence shown here is derived from an EMBL/GenBank/DDBJ whole genome shotgun (WGS) entry which is preliminary data.</text>
</comment>
<dbReference type="EMBL" id="JGYW01000011">
    <property type="protein sequence ID" value="KFI57242.1"/>
    <property type="molecule type" value="Genomic_DNA"/>
</dbReference>
<sequence>MRFPPFGWCVALFLRKTLRCIWEGVFPAAK</sequence>
<keyword evidence="2" id="KW-1185">Reference proteome</keyword>
<gene>
    <name evidence="1" type="ORF">BGLCM_1486</name>
</gene>
<name>A0A087AEP2_9BIFI</name>
<proteinExistence type="predicted"/>
<reference evidence="1 2" key="1">
    <citation type="submission" date="2014-03" db="EMBL/GenBank/DDBJ databases">
        <title>Genomics of Bifidobacteria.</title>
        <authorList>
            <person name="Ventura M."/>
            <person name="Milani C."/>
            <person name="Lugli G.A."/>
        </authorList>
    </citation>
    <scope>NUCLEOTIDE SEQUENCE [LARGE SCALE GENOMIC DNA]</scope>
    <source>
        <strain evidence="1 2">LMG 11596</strain>
    </source>
</reference>
<accession>A0A087AEP2</accession>
<dbReference type="AlphaFoldDB" id="A0A087AEP2"/>
<evidence type="ECO:0000313" key="2">
    <source>
        <dbReference type="Proteomes" id="UP000029074"/>
    </source>
</evidence>
<protein>
    <submittedName>
        <fullName evidence="1">Uncharacterized protein</fullName>
    </submittedName>
</protein>
<organism evidence="1 2">
    <name type="scientific">Bifidobacterium gallicum DSM 20093 = LMG 11596</name>
    <dbReference type="NCBI Taxonomy" id="561180"/>
    <lineage>
        <taxon>Bacteria</taxon>
        <taxon>Bacillati</taxon>
        <taxon>Actinomycetota</taxon>
        <taxon>Actinomycetes</taxon>
        <taxon>Bifidobacteriales</taxon>
        <taxon>Bifidobacteriaceae</taxon>
        <taxon>Bifidobacterium</taxon>
    </lineage>
</organism>
<evidence type="ECO:0000313" key="1">
    <source>
        <dbReference type="EMBL" id="KFI57242.1"/>
    </source>
</evidence>
<dbReference type="Proteomes" id="UP000029074">
    <property type="component" value="Unassembled WGS sequence"/>
</dbReference>